<evidence type="ECO:0000256" key="4">
    <source>
        <dbReference type="ARBA" id="ARBA00022692"/>
    </source>
</evidence>
<dbReference type="Proteomes" id="UP000565579">
    <property type="component" value="Unassembled WGS sequence"/>
</dbReference>
<protein>
    <recommendedName>
        <fullName evidence="9">Sec-independent protein translocase protein TatA</fullName>
    </recommendedName>
</protein>
<dbReference type="EMBL" id="JACHMI010000001">
    <property type="protein sequence ID" value="MBB6549180.1"/>
    <property type="molecule type" value="Genomic_DNA"/>
</dbReference>
<evidence type="ECO:0000256" key="7">
    <source>
        <dbReference type="ARBA" id="ARBA00023010"/>
    </source>
</evidence>
<dbReference type="HAMAP" id="MF_00236">
    <property type="entry name" value="TatA_E"/>
    <property type="match status" value="1"/>
</dbReference>
<comment type="subcellular location">
    <subcellularLocation>
        <location evidence="1 9">Cell membrane</location>
        <topology evidence="1 9">Single-pass membrane protein</topology>
    </subcellularLocation>
</comment>
<keyword evidence="7 9" id="KW-0811">Translocation</keyword>
<keyword evidence="2 9" id="KW-0813">Transport</keyword>
<dbReference type="PANTHER" id="PTHR42982">
    <property type="entry name" value="SEC-INDEPENDENT PROTEIN TRANSLOCASE PROTEIN TATA"/>
    <property type="match status" value="1"/>
</dbReference>
<comment type="subunit">
    <text evidence="9">The Tat system comprises two distinct complexes: a TatABC complex, containing multiple copies of TatA, TatB and TatC subunits, and a separate TatA complex, containing only TatA subunits. Substrates initially bind to the TatABC complex, which probably triggers association of the separate TatA complex to form the active translocon.</text>
</comment>
<reference evidence="11 12" key="1">
    <citation type="submission" date="2020-08" db="EMBL/GenBank/DDBJ databases">
        <title>Sequencing the genomes of 1000 actinobacteria strains.</title>
        <authorList>
            <person name="Klenk H.-P."/>
        </authorList>
    </citation>
    <scope>NUCLEOTIDE SEQUENCE [LARGE SCALE GENOMIC DNA]</scope>
    <source>
        <strain evidence="11 12">DSM 43768</strain>
    </source>
</reference>
<accession>A0A7X0TZD6</accession>
<evidence type="ECO:0000313" key="12">
    <source>
        <dbReference type="Proteomes" id="UP000565579"/>
    </source>
</evidence>
<evidence type="ECO:0000256" key="8">
    <source>
        <dbReference type="ARBA" id="ARBA00023136"/>
    </source>
</evidence>
<dbReference type="GO" id="GO:0008320">
    <property type="term" value="F:protein transmembrane transporter activity"/>
    <property type="evidence" value="ECO:0007669"/>
    <property type="project" value="UniProtKB-UniRule"/>
</dbReference>
<evidence type="ECO:0000256" key="3">
    <source>
        <dbReference type="ARBA" id="ARBA00022475"/>
    </source>
</evidence>
<name>A0A7X0TZD6_9ACTN</name>
<comment type="function">
    <text evidence="9">Part of the twin-arginine translocation (Tat) system that transports large folded proteins containing a characteristic twin-arginine motif in their signal peptide across membranes. TatA could form the protein-conducting channel of the Tat system.</text>
</comment>
<dbReference type="GO" id="GO:0043953">
    <property type="term" value="P:protein transport by the Tat complex"/>
    <property type="evidence" value="ECO:0007669"/>
    <property type="project" value="UniProtKB-UniRule"/>
</dbReference>
<dbReference type="PANTHER" id="PTHR42982:SF1">
    <property type="entry name" value="SEC-INDEPENDENT PROTEIN TRANSLOCASE PROTEIN TATA"/>
    <property type="match status" value="1"/>
</dbReference>
<dbReference type="AlphaFoldDB" id="A0A7X0TZD6"/>
<evidence type="ECO:0000256" key="2">
    <source>
        <dbReference type="ARBA" id="ARBA00022448"/>
    </source>
</evidence>
<feature type="compositionally biased region" description="Low complexity" evidence="10">
    <location>
        <begin position="74"/>
        <end position="83"/>
    </location>
</feature>
<dbReference type="NCBIfam" id="TIGR01411">
    <property type="entry name" value="tatAE"/>
    <property type="match status" value="1"/>
</dbReference>
<keyword evidence="5 9" id="KW-0653">Protein transport</keyword>
<evidence type="ECO:0000256" key="10">
    <source>
        <dbReference type="SAM" id="MobiDB-lite"/>
    </source>
</evidence>
<comment type="caution">
    <text evidence="11">The sequence shown here is derived from an EMBL/GenBank/DDBJ whole genome shotgun (WGS) entry which is preliminary data.</text>
</comment>
<feature type="region of interest" description="Disordered" evidence="10">
    <location>
        <begin position="43"/>
        <end position="119"/>
    </location>
</feature>
<dbReference type="NCBIfam" id="NF001854">
    <property type="entry name" value="PRK00575.1"/>
    <property type="match status" value="1"/>
</dbReference>
<evidence type="ECO:0000256" key="1">
    <source>
        <dbReference type="ARBA" id="ARBA00004162"/>
    </source>
</evidence>
<proteinExistence type="inferred from homology"/>
<keyword evidence="6 9" id="KW-1133">Transmembrane helix</keyword>
<evidence type="ECO:0000256" key="9">
    <source>
        <dbReference type="HAMAP-Rule" id="MF_00236"/>
    </source>
</evidence>
<gene>
    <name evidence="9" type="primary">tatA</name>
    <name evidence="11" type="ORF">HD593_003975</name>
</gene>
<sequence length="119" mass="12836">MPNLGVPELLIILLALVLLFGAKKLPDMARGIGRSLRIFKSETAKLRDDDDETQHTVQQAPMQAQPHPQPQPVQPQQIQASAPAPAPAPVLSAEEQARQLEEQAARLRAGAASQADKHA</sequence>
<feature type="compositionally biased region" description="Low complexity" evidence="10">
    <location>
        <begin position="106"/>
        <end position="119"/>
    </location>
</feature>
<dbReference type="Pfam" id="PF02416">
    <property type="entry name" value="TatA_B_E"/>
    <property type="match status" value="1"/>
</dbReference>
<evidence type="ECO:0000256" key="6">
    <source>
        <dbReference type="ARBA" id="ARBA00022989"/>
    </source>
</evidence>
<keyword evidence="4 9" id="KW-0812">Transmembrane</keyword>
<evidence type="ECO:0000256" key="5">
    <source>
        <dbReference type="ARBA" id="ARBA00022927"/>
    </source>
</evidence>
<dbReference type="GO" id="GO:0033281">
    <property type="term" value="C:TAT protein transport complex"/>
    <property type="evidence" value="ECO:0007669"/>
    <property type="project" value="UniProtKB-UniRule"/>
</dbReference>
<dbReference type="Gene3D" id="1.20.5.3310">
    <property type="match status" value="1"/>
</dbReference>
<dbReference type="RefSeq" id="WP_185103555.1">
    <property type="nucleotide sequence ID" value="NZ_BAAAXY010000053.1"/>
</dbReference>
<keyword evidence="12" id="KW-1185">Reference proteome</keyword>
<organism evidence="11 12">
    <name type="scientific">Nonomuraea rubra</name>
    <dbReference type="NCBI Taxonomy" id="46180"/>
    <lineage>
        <taxon>Bacteria</taxon>
        <taxon>Bacillati</taxon>
        <taxon>Actinomycetota</taxon>
        <taxon>Actinomycetes</taxon>
        <taxon>Streptosporangiales</taxon>
        <taxon>Streptosporangiaceae</taxon>
        <taxon>Nonomuraea</taxon>
    </lineage>
</organism>
<keyword evidence="8 9" id="KW-0472">Membrane</keyword>
<keyword evidence="3 9" id="KW-1003">Cell membrane</keyword>
<evidence type="ECO:0000313" key="11">
    <source>
        <dbReference type="EMBL" id="MBB6549180.1"/>
    </source>
</evidence>
<comment type="similarity">
    <text evidence="9">Belongs to the TatA/E family.</text>
</comment>
<dbReference type="InterPro" id="IPR003369">
    <property type="entry name" value="TatA/B/E"/>
</dbReference>
<dbReference type="InterPro" id="IPR006312">
    <property type="entry name" value="TatA/E"/>
</dbReference>
<feature type="compositionally biased region" description="Basic and acidic residues" evidence="10">
    <location>
        <begin position="95"/>
        <end position="105"/>
    </location>
</feature>